<dbReference type="EMBL" id="JBHTBF010000002">
    <property type="protein sequence ID" value="MFC7317427.1"/>
    <property type="molecule type" value="Genomic_DNA"/>
</dbReference>
<name>A0ABD6AB81_9EURY</name>
<feature type="compositionally biased region" description="Basic and acidic residues" evidence="1">
    <location>
        <begin position="93"/>
        <end position="105"/>
    </location>
</feature>
<dbReference type="GeneID" id="79315903"/>
<keyword evidence="2" id="KW-0812">Transmembrane</keyword>
<evidence type="ECO:0000256" key="2">
    <source>
        <dbReference type="SAM" id="Phobius"/>
    </source>
</evidence>
<dbReference type="Proteomes" id="UP001596547">
    <property type="component" value="Unassembled WGS sequence"/>
</dbReference>
<feature type="domain" description="SHOCT" evidence="3">
    <location>
        <begin position="108"/>
        <end position="135"/>
    </location>
</feature>
<dbReference type="InterPro" id="IPR018649">
    <property type="entry name" value="SHOCT"/>
</dbReference>
<feature type="transmembrane region" description="Helical" evidence="2">
    <location>
        <begin position="39"/>
        <end position="57"/>
    </location>
</feature>
<sequence length="156" mass="17443">MSPLSERAREKIVEVLALAVLGVGLLDLFVGVLPRIPFFVVWIVGYAALLPIVALLLDVEDGDESFVDGIERAADDVAREIERVTGTGSRSRNGADGDRRDRGESTADAIRTLRARYARGDLTDEQFERKLDRLLETETPESATEWRTRDRLDERS</sequence>
<proteinExistence type="predicted"/>
<reference evidence="4 5" key="1">
    <citation type="journal article" date="2019" name="Int. J. Syst. Evol. Microbiol.">
        <title>The Global Catalogue of Microorganisms (GCM) 10K type strain sequencing project: providing services to taxonomists for standard genome sequencing and annotation.</title>
        <authorList>
            <consortium name="The Broad Institute Genomics Platform"/>
            <consortium name="The Broad Institute Genome Sequencing Center for Infectious Disease"/>
            <person name="Wu L."/>
            <person name="Ma J."/>
        </authorList>
    </citation>
    <scope>NUCLEOTIDE SEQUENCE [LARGE SCALE GENOMIC DNA]</scope>
    <source>
        <strain evidence="4 5">PSR21</strain>
    </source>
</reference>
<evidence type="ECO:0000259" key="3">
    <source>
        <dbReference type="Pfam" id="PF09851"/>
    </source>
</evidence>
<comment type="caution">
    <text evidence="4">The sequence shown here is derived from an EMBL/GenBank/DDBJ whole genome shotgun (WGS) entry which is preliminary data.</text>
</comment>
<accession>A0ABD6AB81</accession>
<dbReference type="Pfam" id="PF09851">
    <property type="entry name" value="SHOCT"/>
    <property type="match status" value="1"/>
</dbReference>
<protein>
    <submittedName>
        <fullName evidence="4">SHOCT domain-containing protein</fullName>
    </submittedName>
</protein>
<dbReference type="RefSeq" id="WP_276303325.1">
    <property type="nucleotide sequence ID" value="NZ_CP119992.1"/>
</dbReference>
<keyword evidence="2" id="KW-0472">Membrane</keyword>
<evidence type="ECO:0000256" key="1">
    <source>
        <dbReference type="SAM" id="MobiDB-lite"/>
    </source>
</evidence>
<feature type="compositionally biased region" description="Basic and acidic residues" evidence="1">
    <location>
        <begin position="144"/>
        <end position="156"/>
    </location>
</feature>
<keyword evidence="5" id="KW-1185">Reference proteome</keyword>
<gene>
    <name evidence="4" type="ORF">ACFQPE_11600</name>
</gene>
<evidence type="ECO:0000313" key="5">
    <source>
        <dbReference type="Proteomes" id="UP001596547"/>
    </source>
</evidence>
<organism evidence="4 5">
    <name type="scientific">Halomarina halobia</name>
    <dbReference type="NCBI Taxonomy" id="3033386"/>
    <lineage>
        <taxon>Archaea</taxon>
        <taxon>Methanobacteriati</taxon>
        <taxon>Methanobacteriota</taxon>
        <taxon>Stenosarchaea group</taxon>
        <taxon>Halobacteria</taxon>
        <taxon>Halobacteriales</taxon>
        <taxon>Natronomonadaceae</taxon>
        <taxon>Halomarina</taxon>
    </lineage>
</organism>
<evidence type="ECO:0000313" key="4">
    <source>
        <dbReference type="EMBL" id="MFC7317427.1"/>
    </source>
</evidence>
<feature type="transmembrane region" description="Helical" evidence="2">
    <location>
        <begin position="12"/>
        <end position="33"/>
    </location>
</feature>
<dbReference type="AlphaFoldDB" id="A0ABD6AB81"/>
<feature type="region of interest" description="Disordered" evidence="1">
    <location>
        <begin position="133"/>
        <end position="156"/>
    </location>
</feature>
<feature type="region of interest" description="Disordered" evidence="1">
    <location>
        <begin position="81"/>
        <end position="106"/>
    </location>
</feature>
<keyword evidence="2" id="KW-1133">Transmembrane helix</keyword>